<name>X1H8T6_9ZZZZ</name>
<gene>
    <name evidence="1" type="ORF">S03H2_24791</name>
</gene>
<dbReference type="GO" id="GO:0030288">
    <property type="term" value="C:outer membrane-bounded periplasmic space"/>
    <property type="evidence" value="ECO:0007669"/>
    <property type="project" value="InterPro"/>
</dbReference>
<evidence type="ECO:0000313" key="1">
    <source>
        <dbReference type="EMBL" id="GAH41733.1"/>
    </source>
</evidence>
<comment type="caution">
    <text evidence="1">The sequence shown here is derived from an EMBL/GenBank/DDBJ whole genome shotgun (WGS) entry which is preliminary data.</text>
</comment>
<organism evidence="1">
    <name type="scientific">marine sediment metagenome</name>
    <dbReference type="NCBI Taxonomy" id="412755"/>
    <lineage>
        <taxon>unclassified sequences</taxon>
        <taxon>metagenomes</taxon>
        <taxon>ecological metagenomes</taxon>
    </lineage>
</organism>
<dbReference type="Gene3D" id="3.40.50.10610">
    <property type="entry name" value="ABC-type transport auxiliary lipoprotein component"/>
    <property type="match status" value="1"/>
</dbReference>
<dbReference type="Pfam" id="PF03783">
    <property type="entry name" value="CsgG"/>
    <property type="match status" value="1"/>
</dbReference>
<dbReference type="AlphaFoldDB" id="X1H8T6"/>
<accession>X1H8T6</accession>
<dbReference type="InterPro" id="IPR005534">
    <property type="entry name" value="Curli_assmbl/transp-comp_CsgG"/>
</dbReference>
<proteinExistence type="predicted"/>
<protein>
    <submittedName>
        <fullName evidence="1">Uncharacterized protein</fullName>
    </submittedName>
</protein>
<sequence>MLMSPLNAEEKKKLGIIIFNLDIAASFKNIETGERINNWLYKYLRKKSVLEPVEKEKLKELLQEHDLEGRLRGVIDEETRIEIGRLLGAKYSLFGKVFQLRKSAEIHVRIV</sequence>
<dbReference type="EMBL" id="BARU01013865">
    <property type="protein sequence ID" value="GAH41733.1"/>
    <property type="molecule type" value="Genomic_DNA"/>
</dbReference>
<feature type="non-terminal residue" evidence="1">
    <location>
        <position position="111"/>
    </location>
</feature>
<reference evidence="1" key="1">
    <citation type="journal article" date="2014" name="Front. Microbiol.">
        <title>High frequency of phylogenetically diverse reductive dehalogenase-homologous genes in deep subseafloor sedimentary metagenomes.</title>
        <authorList>
            <person name="Kawai M."/>
            <person name="Futagami T."/>
            <person name="Toyoda A."/>
            <person name="Takaki Y."/>
            <person name="Nishi S."/>
            <person name="Hori S."/>
            <person name="Arai W."/>
            <person name="Tsubouchi T."/>
            <person name="Morono Y."/>
            <person name="Uchiyama I."/>
            <person name="Ito T."/>
            <person name="Fujiyama A."/>
            <person name="Inagaki F."/>
            <person name="Takami H."/>
        </authorList>
    </citation>
    <scope>NUCLEOTIDE SEQUENCE</scope>
    <source>
        <strain evidence="1">Expedition CK06-06</strain>
    </source>
</reference>